<keyword evidence="1" id="KW-0472">Membrane</keyword>
<proteinExistence type="predicted"/>
<organism evidence="2 3">
    <name type="scientific">Caballeronia udeis</name>
    <dbReference type="NCBI Taxonomy" id="1232866"/>
    <lineage>
        <taxon>Bacteria</taxon>
        <taxon>Pseudomonadati</taxon>
        <taxon>Pseudomonadota</taxon>
        <taxon>Betaproteobacteria</taxon>
        <taxon>Burkholderiales</taxon>
        <taxon>Burkholderiaceae</taxon>
        <taxon>Caballeronia</taxon>
    </lineage>
</organism>
<dbReference type="OrthoDB" id="9009127at2"/>
<dbReference type="RefSeq" id="WP_062083480.1">
    <property type="nucleotide sequence ID" value="NZ_FCOK02000006.1"/>
</dbReference>
<gene>
    <name evidence="2" type="ORF">AWB69_01354</name>
</gene>
<accession>A0A158FMD6</accession>
<evidence type="ECO:0000256" key="1">
    <source>
        <dbReference type="SAM" id="Phobius"/>
    </source>
</evidence>
<feature type="transmembrane region" description="Helical" evidence="1">
    <location>
        <begin position="134"/>
        <end position="153"/>
    </location>
</feature>
<dbReference type="AlphaFoldDB" id="A0A158FMD6"/>
<name>A0A158FMD6_9BURK</name>
<dbReference type="EMBL" id="FCOK02000006">
    <property type="protein sequence ID" value="SAL20847.1"/>
    <property type="molecule type" value="Genomic_DNA"/>
</dbReference>
<feature type="transmembrane region" description="Helical" evidence="1">
    <location>
        <begin position="38"/>
        <end position="65"/>
    </location>
</feature>
<feature type="transmembrane region" description="Helical" evidence="1">
    <location>
        <begin position="105"/>
        <end position="122"/>
    </location>
</feature>
<protein>
    <submittedName>
        <fullName evidence="2">Uncharacterized protein</fullName>
    </submittedName>
</protein>
<evidence type="ECO:0000313" key="3">
    <source>
        <dbReference type="Proteomes" id="UP000054683"/>
    </source>
</evidence>
<keyword evidence="1" id="KW-0812">Transmembrane</keyword>
<dbReference type="Proteomes" id="UP000054683">
    <property type="component" value="Unassembled WGS sequence"/>
</dbReference>
<feature type="transmembrane region" description="Helical" evidence="1">
    <location>
        <begin position="185"/>
        <end position="205"/>
    </location>
</feature>
<keyword evidence="1" id="KW-1133">Transmembrane helix</keyword>
<feature type="transmembrane region" description="Helical" evidence="1">
    <location>
        <begin position="211"/>
        <end position="230"/>
    </location>
</feature>
<evidence type="ECO:0000313" key="2">
    <source>
        <dbReference type="EMBL" id="SAL20847.1"/>
    </source>
</evidence>
<feature type="transmembrane region" description="Helical" evidence="1">
    <location>
        <begin position="159"/>
        <end position="178"/>
    </location>
</feature>
<sequence length="239" mass="23521">MLDGALCAFAVMASMQSLKAPGAVSPTRRQALRDATGVGAAVIVAYGMATGFDSTLVALAIAAFAMLTPRLGRTTPASLQSALALAALASASADRVLGFDPGASLAWTALGGIAAIAFAVLLGRVRFGVSNAKLMSTMHFACAALCTVIAYTAGFEGGAVAVVIIGAMVALIGAYLAMAMADRAYPVFIAALNGYAACSVVAAGVGLANGALVVTGVALVLGCVATCTSVRPSGAPSEK</sequence>
<reference evidence="2 3" key="1">
    <citation type="submission" date="2016-01" db="EMBL/GenBank/DDBJ databases">
        <authorList>
            <person name="Oliw E.H."/>
        </authorList>
    </citation>
    <scope>NUCLEOTIDE SEQUENCE [LARGE SCALE GENOMIC DNA]</scope>
    <source>
        <strain evidence="2">LMG 27134</strain>
    </source>
</reference>